<evidence type="ECO:0000256" key="2">
    <source>
        <dbReference type="ARBA" id="ARBA00004328"/>
    </source>
</evidence>
<keyword evidence="22" id="KW-1185">Reference proteome</keyword>
<evidence type="ECO:0000256" key="12">
    <source>
        <dbReference type="ARBA" id="ARBA00023125"/>
    </source>
</evidence>
<evidence type="ECO:0000313" key="21">
    <source>
        <dbReference type="EMBL" id="QIJ55571.1"/>
    </source>
</evidence>
<reference evidence="21" key="1">
    <citation type="submission" date="2020-01" db="EMBL/GenBank/DDBJ databases">
        <title>Novel DNA viruses discovered in Iberian hares (Lepus granatensis).</title>
        <authorList>
            <person name="Agueda-Pinto A."/>
            <person name="Kraberger S."/>
            <person name="Lund M.C."/>
            <person name="Gortazar C."/>
            <person name="McFadden G."/>
            <person name="Esteves P.J."/>
            <person name="Varsani A."/>
        </authorList>
    </citation>
    <scope>NUCLEOTIDE SEQUENCE</scope>
    <source>
        <strain evidence="20">Lag01_EL_poly</strain>
        <strain evidence="21">Lag10_EL_poly</strain>
    </source>
</reference>
<evidence type="ECO:0000256" key="18">
    <source>
        <dbReference type="PIRNR" id="PIRNR003377"/>
    </source>
</evidence>
<evidence type="ECO:0000256" key="14">
    <source>
        <dbReference type="ARBA" id="ARBA00023184"/>
    </source>
</evidence>
<evidence type="ECO:0000256" key="13">
    <source>
        <dbReference type="ARBA" id="ARBA00023136"/>
    </source>
</evidence>
<dbReference type="GO" id="GO:0043657">
    <property type="term" value="C:host cell"/>
    <property type="evidence" value="ECO:0007669"/>
    <property type="project" value="GOC"/>
</dbReference>
<dbReference type="GO" id="GO:0003677">
    <property type="term" value="F:DNA binding"/>
    <property type="evidence" value="ECO:0007669"/>
    <property type="project" value="UniProtKB-KW"/>
</dbReference>
<keyword evidence="6 18" id="KW-0167">Capsid protein</keyword>
<dbReference type="EMBL" id="MN994868">
    <property type="protein sequence ID" value="QIJ55566.1"/>
    <property type="molecule type" value="Genomic_DNA"/>
</dbReference>
<keyword evidence="7" id="KW-1048">Host nucleus</keyword>
<dbReference type="GO" id="GO:0075732">
    <property type="term" value="P:viral penetration into host nucleus"/>
    <property type="evidence" value="ECO:0007669"/>
    <property type="project" value="UniProtKB-KW"/>
</dbReference>
<keyword evidence="12" id="KW-0238">DNA-binding</keyword>
<evidence type="ECO:0000256" key="4">
    <source>
        <dbReference type="ARBA" id="ARBA00006444"/>
    </source>
</evidence>
<dbReference type="GO" id="GO:0042025">
    <property type="term" value="C:host cell nucleus"/>
    <property type="evidence" value="ECO:0007669"/>
    <property type="project" value="UniProtKB-SubCell"/>
</dbReference>
<evidence type="ECO:0000256" key="3">
    <source>
        <dbReference type="ARBA" id="ARBA00004625"/>
    </source>
</evidence>
<evidence type="ECO:0000256" key="6">
    <source>
        <dbReference type="ARBA" id="ARBA00022561"/>
    </source>
</evidence>
<evidence type="ECO:0000313" key="22">
    <source>
        <dbReference type="Proteomes" id="UP000678233"/>
    </source>
</evidence>
<evidence type="ECO:0000256" key="17">
    <source>
        <dbReference type="ARBA" id="ARBA00034499"/>
    </source>
</evidence>
<keyword evidence="16" id="KW-1160">Virus entry into host cell</keyword>
<comment type="subunit">
    <text evidence="17">Forms homooligomers, and heterooligomers with VP3 in the endoplasmic reticulum membrane. Interacts (via D1 domain) with VP1.</text>
</comment>
<keyword evidence="15" id="KW-0449">Lipoprotein</keyword>
<evidence type="ECO:0000256" key="15">
    <source>
        <dbReference type="ARBA" id="ARBA00023288"/>
    </source>
</evidence>
<dbReference type="EMBL" id="MN994869">
    <property type="protein sequence ID" value="QIJ55571.1"/>
    <property type="molecule type" value="Genomic_DNA"/>
</dbReference>
<feature type="region of interest" description="Disordered" evidence="19">
    <location>
        <begin position="290"/>
        <end position="317"/>
    </location>
</feature>
<dbReference type="InterPro" id="IPR001070">
    <property type="entry name" value="Polyoma_coat_VP2"/>
</dbReference>
<evidence type="ECO:0000256" key="10">
    <source>
        <dbReference type="ARBA" id="ARBA00022870"/>
    </source>
</evidence>
<keyword evidence="14" id="KW-1038">Host endoplasmic reticulum</keyword>
<accession>A0A6G7NPH5</accession>
<dbReference type="GO" id="GO:0005198">
    <property type="term" value="F:structural molecule activity"/>
    <property type="evidence" value="ECO:0007669"/>
    <property type="project" value="UniProtKB-UniRule"/>
</dbReference>
<evidence type="ECO:0000256" key="16">
    <source>
        <dbReference type="ARBA" id="ARBA00023296"/>
    </source>
</evidence>
<dbReference type="Proteomes" id="UP000678233">
    <property type="component" value="Segment"/>
</dbReference>
<dbReference type="GO" id="GO:0019028">
    <property type="term" value="C:viral capsid"/>
    <property type="evidence" value="ECO:0007669"/>
    <property type="project" value="UniProtKB-UniRule"/>
</dbReference>
<keyword evidence="13" id="KW-0472">Membrane</keyword>
<dbReference type="GeneID" id="80536735"/>
<evidence type="ECO:0000256" key="9">
    <source>
        <dbReference type="ARBA" id="ARBA00022844"/>
    </source>
</evidence>
<keyword evidence="9 18" id="KW-0946">Virion</keyword>
<evidence type="ECO:0000256" key="1">
    <source>
        <dbReference type="ARBA" id="ARBA00004147"/>
    </source>
</evidence>
<protein>
    <recommendedName>
        <fullName evidence="18">Minor capsid protein</fullName>
    </recommendedName>
</protein>
<comment type="subcellular location">
    <subcellularLocation>
        <location evidence="3">Host endoplasmic reticulum membrane</location>
    </subcellularLocation>
    <subcellularLocation>
        <location evidence="1">Host nucleus</location>
    </subcellularLocation>
    <subcellularLocation>
        <location evidence="2">Virion</location>
    </subcellularLocation>
</comment>
<organism evidence="21">
    <name type="scientific">Lepus polyomavirus 1</name>
    <dbReference type="NCBI Taxonomy" id="2716316"/>
    <lineage>
        <taxon>Viruses</taxon>
        <taxon>Monodnaviria</taxon>
        <taxon>Shotokuvirae</taxon>
        <taxon>Cossaviricota</taxon>
        <taxon>Papovaviricetes</taxon>
        <taxon>Sepolyvirales</taxon>
        <taxon>Polyomaviridae</taxon>
        <taxon>Betapolyomavirus</taxon>
        <taxon>Betapolyomavirus leporis</taxon>
    </lineage>
</organism>
<evidence type="ECO:0000256" key="11">
    <source>
        <dbReference type="ARBA" id="ARBA00022921"/>
    </source>
</evidence>
<keyword evidence="8" id="KW-0519">Myristate</keyword>
<evidence type="ECO:0000313" key="20">
    <source>
        <dbReference type="EMBL" id="QIJ55566.1"/>
    </source>
</evidence>
<dbReference type="GO" id="GO:0046718">
    <property type="term" value="P:symbiont entry into host cell"/>
    <property type="evidence" value="ECO:0007669"/>
    <property type="project" value="UniProtKB-KW"/>
</dbReference>
<evidence type="ECO:0000256" key="5">
    <source>
        <dbReference type="ARBA" id="ARBA00022524"/>
    </source>
</evidence>
<evidence type="ECO:0000256" key="8">
    <source>
        <dbReference type="ARBA" id="ARBA00022707"/>
    </source>
</evidence>
<dbReference type="GO" id="GO:0044167">
    <property type="term" value="C:host cell endoplasmic reticulum membrane"/>
    <property type="evidence" value="ECO:0007669"/>
    <property type="project" value="UniProtKB-SubCell"/>
</dbReference>
<name>A0A6G7NPH5_9POLY</name>
<keyword evidence="5" id="KW-1163">Viral penetration into host nucleus</keyword>
<evidence type="ECO:0000256" key="7">
    <source>
        <dbReference type="ARBA" id="ARBA00022562"/>
    </source>
</evidence>
<keyword evidence="10" id="KW-1043">Host membrane</keyword>
<keyword evidence="11" id="KW-0426">Late protein</keyword>
<sequence>MGAAIGVIAELIEVAATTGFAADVIVSGEAAAIIEAEVAAIQAIEGLTAAEALASLGVTGEGLAALSAAPTLIQQAAGLATFLQTAAGAGQLIAAGVHTFGFANQIPTSNMALVQWQPEEIDILFPGVQWFARNIHYFDPTLWASSAFRYFWDSFRREAVRQIAYETTNIARHAGTQVGARANDALARLMESAQWVVANLRDAATAPYRMLENYYTELPSLNPAQRRALFARLEASPIDRPTGREKMPLSGEFIDKHGAPGGAQQRSCPDWLLPLILGFYNPPNWAVSDGTRKVYGKRKASNRPKANNKRRRRSSRN</sequence>
<evidence type="ECO:0000256" key="19">
    <source>
        <dbReference type="SAM" id="MobiDB-lite"/>
    </source>
</evidence>
<feature type="compositionally biased region" description="Basic residues" evidence="19">
    <location>
        <begin position="294"/>
        <end position="317"/>
    </location>
</feature>
<dbReference type="RefSeq" id="YP_010798504.1">
    <property type="nucleotide sequence ID" value="NC_076484.1"/>
</dbReference>
<dbReference type="Pfam" id="PF00761">
    <property type="entry name" value="Polyoma_coat2"/>
    <property type="match status" value="1"/>
</dbReference>
<dbReference type="PIRSF" id="PIRSF003377">
    <property type="entry name" value="Polyoma_coat2"/>
    <property type="match status" value="1"/>
</dbReference>
<comment type="similarity">
    <text evidence="4 18">Belongs to the polyomaviruses capsid protein VP2 family.</text>
</comment>
<dbReference type="KEGG" id="vg:80536735"/>
<proteinExistence type="inferred from homology"/>